<keyword evidence="1" id="KW-1133">Transmembrane helix</keyword>
<dbReference type="GO" id="GO:0051301">
    <property type="term" value="P:cell division"/>
    <property type="evidence" value="ECO:0007669"/>
    <property type="project" value="UniProtKB-KW"/>
</dbReference>
<name>A0A0S2LNH5_JENMI</name>
<proteinExistence type="predicted"/>
<feature type="transmembrane region" description="Helical" evidence="1">
    <location>
        <begin position="25"/>
        <end position="45"/>
    </location>
</feature>
<sequence length="3298" mass="391831">MSIKKFLRKESSTIVNGNSSYKKYFFLYFCLPLFGIIFIKFWKLVNLEKNQLKCSCSAWPLSHRVIFSHRNLKNKNLSKSIQINRFNGSPPFLTEFFKNLCINSINLSEKQSRLNIYDSEKKSNIEQYEETTRVPLTRVNDNFYRNIRKNLLNLKNSVGDFKTKMSRSETNDTNHIQNSNPGRGFTNLTYTYYINWLNTNDLSHDNLINAASVERVKTKFMTRMLPVEQFKYTISEKLKNVPLGDLFTESMNCLMNGNIYLPWNLSSLFSYEKGVFFLETYLKNACFDLGIDSSIWNNYFYPKDLGSTLNRVSQFEVSDFVNAWKINSKDSLTIVNGADRIQKPLTYFWEVPFVYWRKQNKIVSDLRFPIIGVWDEGLNKLEKKCLPDSTTYKSFQVDTTKKVKHNRVTTVKNFLLNTRPVKFSLKDDLKSGLNICLVTQKLKHIFDSSFYSHIFQLFPDLKDLEEDSNLQNSNPIKWSLLPISYYNSYISNNISKINIPLMIANDKLCFQKKEKYSNFSWSSREDLEKVDENMFAHLVDLLYELKIVIRESLSTINDIKKYERSVNSSIRNDKIRKKSTTADYKEIYVKNIIDFINKSNDLRYSQINLNLSNFVNLRDFKVQVKKIQISAKNIVPKKSWIHGLTINKTKSQKLVGDQWTVSDRKRWLNKIYEPIEKRLSTPFFDKNSTLCKLDLYGKNGKSGLFKIKKRFKSYNEIKLKCIKKKCKLYGWDKRKYEKLFQRFISYKSNYGWNIETKGVKHEQLNHTRMRSIKNRLRLQSKNFILNKDNKLSLINNKNNKILNVPLTSEVRVNDARDLNQYSRDQHQRGSLTKLSPLTKLKNIYIYASYVDLHKWIQQKTLFIDQKTKKTRYLIPLNNRLSPSELFKKKFFIKNVQAPLTTPVKVNEKGRFFANKDLQKERRLFKLQQANPDDEYRQPLDQRPVFLDYRTFKRYLIYRYPLGLTNKDRDLKNTFNESNQSFTPTRVVKDTFNRKYNKILYKLNFISKGYLKNASSLEFKANRHNGLLDTNKLFNNYPYIYYIRYNHSPNNLYSYKNYKSVLSYLKKPNLDKTKYKTLYFNVAVGKNVKKKIYRPHATCTYDNPNTQKIVLHNMCTRKNIDGFSFYAKRLYEIPQTIKKRYKRKSWSSSWVRYYFPTYLKRVESRLKDVRKYYKKENAFKIYKTIAKDFEYNKFDTQLLNLEKTPFSISKMYLKNFTNYDSKSSLLHQDFKVPLTLVGDWSDKLNFGLSDTKPCMSYMKEYDVYSQYEKSLYKRVIRSFRKIRKNITRYGVPELKFFNLHHMKSYRNKRKPRKFVANLKYQLFENRGDSTLRVFWALKKSNLLTYKEKNTIQDVWNSYMKRDQIKFDIFSVADLTMNDFEKFCFLKLLNKEAKLEMLGSLKANVDKKTPTDFLLKKHIKNDLRTVTLPHMTHGEYPRRESTVKLSCRGDISNVENESSGEIGEALSEKLYEYKFLQLQNRVKSIVNPYLENLSINTSKNYWWSMSSFRHLNIQSMSSKYDNNDFIFSFQYPLCIKSDLLYVFTLTLLTFCIHVMFWKFVSNIPEIRSFFTFRSLVFWKMVKLGTFLVTWGWKKGKLGLAYVRFLCNYIWMLITEFLNFSVCLISVYYKGPIRDILLFNKDNKNKKSKSKIASYEDNWTFHYKHYAKWRTKFRENWNLGYSDTWKQNLPEEVKKGFVGSLKKKKVIKPKRLERPSDFALMLQKQKITSYRPLVNDIFESKNNLQSFNVPFPMVNNSKYNLDKLHHRTKINPHHQQVKKRCYLQIAYKKYKYTEWTSTFSIVPLDNKSTFPFGYESSPQSTYQRWAVLNYKNSLNIGYIIHPIATFVKKFNLTLFIPPKGGARPDQRVSRDWLNFKNTHIYIYKNIYENLYNQIHYLKIAIKNRVNMLLDIYKNEKADIFPGFSPTYTWKSKEGIDFFLRLEENKKMLYFLLILVRRLYLIFIYTVSEYAIIILVTLLFNPLEAFFNWIWWIFLSEWHFDRNLRVSDYKEKVVWKVTSQTIRGFQMLSVPMTLLLRFIKYNYDHWYFNLHKPDSDGIYRRKKAMLYWRVWANIIREKIYDNNLDWNSLSIKIDEYTLLLLEKDDWYEYFLNSPNTLPYDLWIEDAKLSNINKSFVGHEMMAKNTSSMSPFLTYIEPKKNRYSHKKRLKMLPSNRRYDRFLCYQNLNVNYPYSEFFSEVYVQKSLSDLFYLKSYAMNNYVLCNYICQIYNHKLHSAPEQSCLVYGPAGSVKTEFIKAMAGETEFTCVISHSHKYSIIDRDVAVGLRYLKWVLESIVNHIPCMFVLEDIHLIGEKRPLSYYDDETVYAGLDKSRYGVPLMSDTVKNTVFGDYQRHHLLGETRYTKTEYSPLIIKNYYSYSLFMGVSPPRSRGTFEGPDNPYNLLYLNDKLNPGNNKVLPILKSEKFPIQHLSPKLTTVIQVPQSEIYVPPPTSPMAVFELKEKKKFKPGKMMPEILWRGLTWDEYMIMTSTPNYLIQIKVFLLAQLAITNYVAKVDMLLDLLQVMDEIKRYRGLLMFGTTHCPNVLDPALRRPGRFLFMIRIPFVPNWSARLEMFKVGLDQYSKTFDNFDYSLMCKNYKEAQICHLVSRIKIIFDNYEFDGLAPVIQNKSVYEKSKAMYNGKKFLTTTVGVNDALSYTKVLTHSLRSEFNSYNIGQIRSVYNLESYDVKNMLLEDSTMLGIARCMRRFFEKSYRGQNKDSLFSKPRGNVLSRLRKSKKMLLDHLRRLSFYSYVPAGPSNILGITYSTVSKLLLGTQMYKDVTSFGFVISSFKHHTLSESSANHTFNCLYYSMERLNIELLRLFSGKIGEFFLYSAVNRPDVNWFNQIPFLLNNVNNIWSLAEDNLNIKLVKNNGMCQDYIVVNDLSGKVENVDRESTVYFTSGEDSLDSTEQWYVSQELSSDKIEALSSTEVFYRNAQMYSPNGTKRVFSFPEGLPKKSNQQNTLNDSCIIVDKEKVKHHMSLYGYGQSFKNFSHTFYTCYGCEDKLSSVTNIAYSLMYKRYMYSKALFLERSLSVINNSMNYEPITAPSSSIDTPSDRYEHMKRYEKAYLKKSVISIRKKLEEKEYWLYVRYLSSKPRLQGYPFSVLDLENNISDNKGSEPNASLSMGEKSNRLLSNYKTIHRKFSFAPIDLLPLGKDFTQTSQSAYYIRKVYDNRNRYTFYDFWYNFHLEEDTLEKTMSLETDCRYYYDEMTGDWIIEYPDADQYYNPRNRRWMCASGYWSQWGNFEKLYQQEIYTHYLYESFYRGFKFLENYRLVLDNVAYKLLKNGMLKEIDLKTFIKL</sequence>
<feature type="transmembrane region" description="Helical" evidence="1">
    <location>
        <begin position="1606"/>
        <end position="1626"/>
    </location>
</feature>
<dbReference type="PANTHER" id="PTHR23077">
    <property type="entry name" value="AAA-FAMILY ATPASE"/>
    <property type="match status" value="1"/>
</dbReference>
<dbReference type="PANTHER" id="PTHR23077:SF117">
    <property type="entry name" value="AAA+ ATPASE DOMAIN-CONTAINING PROTEIN"/>
    <property type="match status" value="1"/>
</dbReference>
<geneLocation type="chloroplast" evidence="2"/>
<dbReference type="Gene3D" id="1.10.8.60">
    <property type="match status" value="1"/>
</dbReference>
<dbReference type="GO" id="GO:0016887">
    <property type="term" value="F:ATP hydrolysis activity"/>
    <property type="evidence" value="ECO:0007669"/>
    <property type="project" value="TreeGrafter"/>
</dbReference>
<gene>
    <name evidence="2" type="primary">ftsH</name>
</gene>
<dbReference type="EMBL" id="KT625414">
    <property type="protein sequence ID" value="ALO62944.1"/>
    <property type="molecule type" value="Genomic_DNA"/>
</dbReference>
<dbReference type="Gene3D" id="3.40.50.300">
    <property type="entry name" value="P-loop containing nucleotide triphosphate hydrolases"/>
    <property type="match status" value="2"/>
</dbReference>
<reference evidence="2" key="1">
    <citation type="journal article" date="2015" name="BMC Evol. Biol.">
        <title>Chloroplast phylogenomic analysis of chlorophyte green algae identifies a novel lineage sister to the Sphaeropleales (Chlorophyceae).</title>
        <authorList>
            <person name="Lemieux C."/>
            <person name="Vincent A.T."/>
            <person name="Labarre A."/>
            <person name="Otis C."/>
            <person name="Turmel M."/>
        </authorList>
    </citation>
    <scope>NUCLEOTIDE SEQUENCE</scope>
</reference>
<keyword evidence="2" id="KW-0150">Chloroplast</keyword>
<dbReference type="GeneID" id="26378668"/>
<feature type="transmembrane region" description="Helical" evidence="1">
    <location>
        <begin position="1570"/>
        <end position="1590"/>
    </location>
</feature>
<protein>
    <submittedName>
        <fullName evidence="2">Cell division protein</fullName>
    </submittedName>
</protein>
<dbReference type="InterPro" id="IPR050168">
    <property type="entry name" value="AAA_ATPase_domain"/>
</dbReference>
<feature type="transmembrane region" description="Helical" evidence="1">
    <location>
        <begin position="1537"/>
        <end position="1558"/>
    </location>
</feature>
<dbReference type="SUPFAM" id="SSF52540">
    <property type="entry name" value="P-loop containing nucleoside triphosphate hydrolases"/>
    <property type="match status" value="1"/>
</dbReference>
<evidence type="ECO:0000313" key="2">
    <source>
        <dbReference type="EMBL" id="ALO62944.1"/>
    </source>
</evidence>
<organism evidence="2">
    <name type="scientific">Jenufa minuta</name>
    <name type="common">Green alga</name>
    <dbReference type="NCBI Taxonomy" id="993092"/>
    <lineage>
        <taxon>Eukaryota</taxon>
        <taxon>Viridiplantae</taxon>
        <taxon>Chlorophyta</taxon>
        <taxon>core chlorophytes</taxon>
        <taxon>Chlorophyceae</taxon>
        <taxon>Jenufa</taxon>
    </lineage>
</organism>
<keyword evidence="1" id="KW-0812">Transmembrane</keyword>
<keyword evidence="2" id="KW-0934">Plastid</keyword>
<dbReference type="InterPro" id="IPR027417">
    <property type="entry name" value="P-loop_NTPase"/>
</dbReference>
<keyword evidence="2" id="KW-0131">Cell cycle</keyword>
<evidence type="ECO:0000256" key="1">
    <source>
        <dbReference type="SAM" id="Phobius"/>
    </source>
</evidence>
<keyword evidence="2" id="KW-0132">Cell division</keyword>
<accession>A0A0S2LNH5</accession>
<dbReference type="RefSeq" id="YP_009184901.1">
    <property type="nucleotide sequence ID" value="NC_028582.1"/>
</dbReference>
<keyword evidence="1" id="KW-0472">Membrane</keyword>